<accession>A0AA39QPN2</accession>
<gene>
    <name evidence="2" type="ORF">EDD18DRAFT_339137</name>
</gene>
<comment type="caution">
    <text evidence="2">The sequence shown here is derived from an EMBL/GenBank/DDBJ whole genome shotgun (WGS) entry which is preliminary data.</text>
</comment>
<evidence type="ECO:0000313" key="3">
    <source>
        <dbReference type="Proteomes" id="UP001175228"/>
    </source>
</evidence>
<dbReference type="Pfam" id="PF00109">
    <property type="entry name" value="ketoacyl-synt"/>
    <property type="match status" value="1"/>
</dbReference>
<protein>
    <recommendedName>
        <fullName evidence="1">Beta-ketoacyl synthase-like N-terminal domain-containing protein</fullName>
    </recommendedName>
</protein>
<organism evidence="2 3">
    <name type="scientific">Armillaria luteobubalina</name>
    <dbReference type="NCBI Taxonomy" id="153913"/>
    <lineage>
        <taxon>Eukaryota</taxon>
        <taxon>Fungi</taxon>
        <taxon>Dikarya</taxon>
        <taxon>Basidiomycota</taxon>
        <taxon>Agaricomycotina</taxon>
        <taxon>Agaricomycetes</taxon>
        <taxon>Agaricomycetidae</taxon>
        <taxon>Agaricales</taxon>
        <taxon>Marasmiineae</taxon>
        <taxon>Physalacriaceae</taxon>
        <taxon>Armillaria</taxon>
    </lineage>
</organism>
<evidence type="ECO:0000313" key="2">
    <source>
        <dbReference type="EMBL" id="KAK0505534.1"/>
    </source>
</evidence>
<dbReference type="GO" id="GO:0016746">
    <property type="term" value="F:acyltransferase activity"/>
    <property type="evidence" value="ECO:0007669"/>
    <property type="project" value="InterPro"/>
</dbReference>
<dbReference type="InterPro" id="IPR014030">
    <property type="entry name" value="Ketoacyl_synth_N"/>
</dbReference>
<sequence>MSSTMETGYTVNPSPFAVAKKVSYYSDLRGPTVPTATAGSSAAIAFHLAVKLSLRAGDCEAAVASQLNCTVEKPCLRMENANHLMLRQTGNDFPSQIFFVNAANLQVFS</sequence>
<dbReference type="InterPro" id="IPR016039">
    <property type="entry name" value="Thiolase-like"/>
</dbReference>
<name>A0AA39QPN2_9AGAR</name>
<keyword evidence="3" id="KW-1185">Reference proteome</keyword>
<dbReference type="AlphaFoldDB" id="A0AA39QPN2"/>
<evidence type="ECO:0000259" key="1">
    <source>
        <dbReference type="Pfam" id="PF00109"/>
    </source>
</evidence>
<dbReference type="EMBL" id="JAUEPU010000002">
    <property type="protein sequence ID" value="KAK0505534.1"/>
    <property type="molecule type" value="Genomic_DNA"/>
</dbReference>
<dbReference type="Proteomes" id="UP001175228">
    <property type="component" value="Unassembled WGS sequence"/>
</dbReference>
<proteinExistence type="predicted"/>
<dbReference type="SUPFAM" id="SSF53901">
    <property type="entry name" value="Thiolase-like"/>
    <property type="match status" value="1"/>
</dbReference>
<dbReference type="Gene3D" id="3.40.47.10">
    <property type="match status" value="1"/>
</dbReference>
<reference evidence="2" key="1">
    <citation type="submission" date="2023-06" db="EMBL/GenBank/DDBJ databases">
        <authorList>
            <consortium name="Lawrence Berkeley National Laboratory"/>
            <person name="Ahrendt S."/>
            <person name="Sahu N."/>
            <person name="Indic B."/>
            <person name="Wong-Bajracharya J."/>
            <person name="Merenyi Z."/>
            <person name="Ke H.-M."/>
            <person name="Monk M."/>
            <person name="Kocsube S."/>
            <person name="Drula E."/>
            <person name="Lipzen A."/>
            <person name="Balint B."/>
            <person name="Henrissat B."/>
            <person name="Andreopoulos B."/>
            <person name="Martin F.M."/>
            <person name="Harder C.B."/>
            <person name="Rigling D."/>
            <person name="Ford K.L."/>
            <person name="Foster G.D."/>
            <person name="Pangilinan J."/>
            <person name="Papanicolaou A."/>
            <person name="Barry K."/>
            <person name="LaButti K."/>
            <person name="Viragh M."/>
            <person name="Koriabine M."/>
            <person name="Yan M."/>
            <person name="Riley R."/>
            <person name="Champramary S."/>
            <person name="Plett K.L."/>
            <person name="Tsai I.J."/>
            <person name="Slot J."/>
            <person name="Sipos G."/>
            <person name="Plett J."/>
            <person name="Nagy L.G."/>
            <person name="Grigoriev I.V."/>
        </authorList>
    </citation>
    <scope>NUCLEOTIDE SEQUENCE</scope>
    <source>
        <strain evidence="2">HWK02</strain>
    </source>
</reference>
<feature type="domain" description="Beta-ketoacyl synthase-like N-terminal" evidence="1">
    <location>
        <begin position="14"/>
        <end position="89"/>
    </location>
</feature>